<dbReference type="STRING" id="1805425.AUJ30_01100"/>
<dbReference type="InterPro" id="IPR014717">
    <property type="entry name" value="Transl_elong_EF1B/ribsomal_bS6"/>
</dbReference>
<sequence>MKASTKRFLSILLAILLFVASLFVYSTLIRPAYSEIKNLRAETAGRSELISKNEAAIQQVKKLLTEYQDIAKVQETISLILPLEQNTPQGVNQIDGLSKLNKLTIDFLSIQQLAIKPSDQPGLVKGLGILRYNFRLTGTYDGLKSFLQAVETNISLMDLVSLKIEPATKSAKGNLSYTVNMDTYYQAE</sequence>
<evidence type="ECO:0008006" key="3">
    <source>
        <dbReference type="Google" id="ProtNLM"/>
    </source>
</evidence>
<organism evidence="1 2">
    <name type="scientific">Candidatus Wolfebacteria bacterium CG1_02_39_135</name>
    <dbReference type="NCBI Taxonomy" id="1805425"/>
    <lineage>
        <taxon>Bacteria</taxon>
        <taxon>Candidatus Wolfeibacteriota</taxon>
    </lineage>
</organism>
<reference evidence="1 2" key="1">
    <citation type="journal article" date="2016" name="Environ. Microbiol.">
        <title>Genomic resolution of a cold subsurface aquifer community provides metabolic insights for novel microbes adapted to high CO concentrations.</title>
        <authorList>
            <person name="Probst A.J."/>
            <person name="Castelle C.J."/>
            <person name="Singh A."/>
            <person name="Brown C.T."/>
            <person name="Anantharaman K."/>
            <person name="Sharon I."/>
            <person name="Hug L.A."/>
            <person name="Burstein D."/>
            <person name="Emerson J.B."/>
            <person name="Thomas B.C."/>
            <person name="Banfield J.F."/>
        </authorList>
    </citation>
    <scope>NUCLEOTIDE SEQUENCE [LARGE SCALE GENOMIC DNA]</scope>
    <source>
        <strain evidence="1">CG1_02_39_135</strain>
    </source>
</reference>
<comment type="caution">
    <text evidence="1">The sequence shown here is derived from an EMBL/GenBank/DDBJ whole genome shotgun (WGS) entry which is preliminary data.</text>
</comment>
<dbReference type="AlphaFoldDB" id="A0A1J4Y3Q6"/>
<accession>A0A1J4Y3Q6</accession>
<dbReference type="Gene3D" id="3.30.70.60">
    <property type="match status" value="1"/>
</dbReference>
<evidence type="ECO:0000313" key="1">
    <source>
        <dbReference type="EMBL" id="OIO65397.1"/>
    </source>
</evidence>
<protein>
    <recommendedName>
        <fullName evidence="3">Pilus assembly protein PilO</fullName>
    </recommendedName>
</protein>
<gene>
    <name evidence="1" type="ORF">AUJ30_01100</name>
</gene>
<dbReference type="EMBL" id="MNWX01000019">
    <property type="protein sequence ID" value="OIO65397.1"/>
    <property type="molecule type" value="Genomic_DNA"/>
</dbReference>
<name>A0A1J4Y3Q6_9BACT</name>
<dbReference type="Proteomes" id="UP000182693">
    <property type="component" value="Unassembled WGS sequence"/>
</dbReference>
<proteinExistence type="predicted"/>
<evidence type="ECO:0000313" key="2">
    <source>
        <dbReference type="Proteomes" id="UP000182693"/>
    </source>
</evidence>